<keyword evidence="8" id="KW-1185">Reference proteome</keyword>
<name>A0A0F5FIY6_9HYPH</name>
<dbReference type="Pfam" id="PF02653">
    <property type="entry name" value="BPD_transp_2"/>
    <property type="match status" value="1"/>
</dbReference>
<evidence type="ECO:0000256" key="4">
    <source>
        <dbReference type="ARBA" id="ARBA00022989"/>
    </source>
</evidence>
<dbReference type="EMBL" id="JZEY01000061">
    <property type="protein sequence ID" value="KKB08167.1"/>
    <property type="molecule type" value="Genomic_DNA"/>
</dbReference>
<feature type="transmembrane region" description="Helical" evidence="6">
    <location>
        <begin position="295"/>
        <end position="312"/>
    </location>
</feature>
<gene>
    <name evidence="7" type="ORF">VE26_16590</name>
</gene>
<dbReference type="PANTHER" id="PTHR43370:SF1">
    <property type="entry name" value="GUANOSINE ABC TRANSPORTER PERMEASE PROTEIN NUPQ"/>
    <property type="match status" value="1"/>
</dbReference>
<feature type="transmembrane region" description="Helical" evidence="6">
    <location>
        <begin position="258"/>
        <end position="275"/>
    </location>
</feature>
<keyword evidence="4 6" id="KW-1133">Transmembrane helix</keyword>
<comment type="subcellular location">
    <subcellularLocation>
        <location evidence="1">Cell membrane</location>
        <topology evidence="1">Multi-pass membrane protein</topology>
    </subcellularLocation>
</comment>
<dbReference type="STRING" id="429727.VE26_16590"/>
<feature type="transmembrane region" description="Helical" evidence="6">
    <location>
        <begin position="51"/>
        <end position="77"/>
    </location>
</feature>
<evidence type="ECO:0000256" key="1">
    <source>
        <dbReference type="ARBA" id="ARBA00004651"/>
    </source>
</evidence>
<keyword evidence="5 6" id="KW-0472">Membrane</keyword>
<keyword evidence="3 6" id="KW-0812">Transmembrane</keyword>
<evidence type="ECO:0000313" key="8">
    <source>
        <dbReference type="Proteomes" id="UP000033649"/>
    </source>
</evidence>
<dbReference type="Proteomes" id="UP000033649">
    <property type="component" value="Unassembled WGS sequence"/>
</dbReference>
<protein>
    <submittedName>
        <fullName evidence="7">Sugar ABC transporter permease</fullName>
    </submittedName>
</protein>
<evidence type="ECO:0000256" key="6">
    <source>
        <dbReference type="SAM" id="Phobius"/>
    </source>
</evidence>
<dbReference type="GO" id="GO:0005886">
    <property type="term" value="C:plasma membrane"/>
    <property type="evidence" value="ECO:0007669"/>
    <property type="project" value="UniProtKB-SubCell"/>
</dbReference>
<evidence type="ECO:0000256" key="3">
    <source>
        <dbReference type="ARBA" id="ARBA00022692"/>
    </source>
</evidence>
<dbReference type="PATRIC" id="fig|429727.3.peg.3396"/>
<dbReference type="AlphaFoldDB" id="A0A0F5FIY6"/>
<comment type="caution">
    <text evidence="7">The sequence shown here is derived from an EMBL/GenBank/DDBJ whole genome shotgun (WGS) entry which is preliminary data.</text>
</comment>
<accession>A0A0F5FIY6</accession>
<reference evidence="7 8" key="1">
    <citation type="submission" date="2015-03" db="EMBL/GenBank/DDBJ databases">
        <authorList>
            <person name="Hassan Y."/>
            <person name="Lepp D."/>
            <person name="Li X.-Z."/>
            <person name="Zhou T."/>
        </authorList>
    </citation>
    <scope>NUCLEOTIDE SEQUENCE [LARGE SCALE GENOMIC DNA]</scope>
    <source>
        <strain evidence="7 8">IPL18</strain>
    </source>
</reference>
<feature type="transmembrane region" description="Helical" evidence="6">
    <location>
        <begin position="207"/>
        <end position="226"/>
    </location>
</feature>
<feature type="transmembrane region" description="Helical" evidence="6">
    <location>
        <begin position="12"/>
        <end position="31"/>
    </location>
</feature>
<evidence type="ECO:0000256" key="5">
    <source>
        <dbReference type="ARBA" id="ARBA00023136"/>
    </source>
</evidence>
<dbReference type="RefSeq" id="WP_046106196.1">
    <property type="nucleotide sequence ID" value="NZ_JZEY01000061.1"/>
</dbReference>
<proteinExistence type="predicted"/>
<dbReference type="CDD" id="cd06580">
    <property type="entry name" value="TM_PBP1_transp_TpRbsC_like"/>
    <property type="match status" value="1"/>
</dbReference>
<evidence type="ECO:0000313" key="7">
    <source>
        <dbReference type="EMBL" id="KKB08167.1"/>
    </source>
</evidence>
<evidence type="ECO:0000256" key="2">
    <source>
        <dbReference type="ARBA" id="ARBA00022475"/>
    </source>
</evidence>
<dbReference type="GO" id="GO:0022857">
    <property type="term" value="F:transmembrane transporter activity"/>
    <property type="evidence" value="ECO:0007669"/>
    <property type="project" value="InterPro"/>
</dbReference>
<feature type="transmembrane region" description="Helical" evidence="6">
    <location>
        <begin position="97"/>
        <end position="115"/>
    </location>
</feature>
<keyword evidence="2" id="KW-1003">Cell membrane</keyword>
<dbReference type="PANTHER" id="PTHR43370">
    <property type="entry name" value="SUGAR ABC TRANSPORTER INTEGRAL MEMBRANE PROTEIN-RELATED"/>
    <property type="match status" value="1"/>
</dbReference>
<sequence length="324" mass="34336">MDQALVDITLILDSTVRLAVPLILACLAGLYSERAGIVDIGLEGKLLAGAFAAAAMSAVTGSAWLGLLAGVGAALLFSGIHGLASINFKGNQTISGVALNFLAAGLTTFLGQSWFQRGGYTPQLSGDQRFNPITLPFANELRDVPIFGQIYWELISGHNIITYFAFVAVPVTAWVLFRTRFGLRLRAVGENPKAIDTAGISVTLLRYQALIITAVLVGIGGAYLSIAQSAGFNNNMSAGRGYIALAALIFAKWRPGPALLVCLMFGFLDAFQFRIQGQSFPLIGEVPVQAIQALPYILTVVLLAGFIGRAVAPKASGIPYTKER</sequence>
<feature type="transmembrane region" description="Helical" evidence="6">
    <location>
        <begin position="160"/>
        <end position="177"/>
    </location>
</feature>
<dbReference type="OrthoDB" id="9792579at2"/>
<dbReference type="InterPro" id="IPR001851">
    <property type="entry name" value="ABC_transp_permease"/>
</dbReference>
<feature type="transmembrane region" description="Helical" evidence="6">
    <location>
        <begin position="232"/>
        <end position="251"/>
    </location>
</feature>
<organism evidence="7 8">
    <name type="scientific">Devosia chinhatensis</name>
    <dbReference type="NCBI Taxonomy" id="429727"/>
    <lineage>
        <taxon>Bacteria</taxon>
        <taxon>Pseudomonadati</taxon>
        <taxon>Pseudomonadota</taxon>
        <taxon>Alphaproteobacteria</taxon>
        <taxon>Hyphomicrobiales</taxon>
        <taxon>Devosiaceae</taxon>
        <taxon>Devosia</taxon>
    </lineage>
</organism>